<organism evidence="3 4">
    <name type="scientific">Thermocoleostomius sinensis A174</name>
    <dbReference type="NCBI Taxonomy" id="2016057"/>
    <lineage>
        <taxon>Bacteria</taxon>
        <taxon>Bacillati</taxon>
        <taxon>Cyanobacteriota</taxon>
        <taxon>Cyanophyceae</taxon>
        <taxon>Oculatellales</taxon>
        <taxon>Oculatellaceae</taxon>
        <taxon>Thermocoleostomius</taxon>
    </lineage>
</organism>
<feature type="region of interest" description="Disordered" evidence="1">
    <location>
        <begin position="22"/>
        <end position="64"/>
    </location>
</feature>
<feature type="signal peptide" evidence="2">
    <location>
        <begin position="1"/>
        <end position="20"/>
    </location>
</feature>
<dbReference type="AlphaFoldDB" id="A0A9E8ZCR9"/>
<name>A0A9E8ZCR9_9CYAN</name>
<dbReference type="Proteomes" id="UP001163152">
    <property type="component" value="Chromosome"/>
</dbReference>
<evidence type="ECO:0000256" key="1">
    <source>
        <dbReference type="SAM" id="MobiDB-lite"/>
    </source>
</evidence>
<dbReference type="PROSITE" id="PS51257">
    <property type="entry name" value="PROKAR_LIPOPROTEIN"/>
    <property type="match status" value="1"/>
</dbReference>
<feature type="compositionally biased region" description="Low complexity" evidence="1">
    <location>
        <begin position="49"/>
        <end position="58"/>
    </location>
</feature>
<keyword evidence="2" id="KW-0732">Signal</keyword>
<dbReference type="KEGG" id="tsin:OXH18_20125"/>
<dbReference type="RefSeq" id="WP_268609252.1">
    <property type="nucleotide sequence ID" value="NZ_CP113797.1"/>
</dbReference>
<evidence type="ECO:0000256" key="2">
    <source>
        <dbReference type="SAM" id="SignalP"/>
    </source>
</evidence>
<evidence type="ECO:0000313" key="3">
    <source>
        <dbReference type="EMBL" id="WAL59457.1"/>
    </source>
</evidence>
<accession>A0A9E8ZCR9</accession>
<protein>
    <submittedName>
        <fullName evidence="3">Uncharacterized protein</fullName>
    </submittedName>
</protein>
<gene>
    <name evidence="3" type="ORF">OXH18_20125</name>
</gene>
<feature type="chain" id="PRO_5039440463" evidence="2">
    <location>
        <begin position="21"/>
        <end position="64"/>
    </location>
</feature>
<proteinExistence type="predicted"/>
<keyword evidence="4" id="KW-1185">Reference proteome</keyword>
<sequence length="64" mass="6214">MTKPVVLLATIVGFAFLLVACEPTGTGADGPGTTETTPTAPPADPPADPATSPVDPATTPSPSP</sequence>
<reference evidence="3" key="1">
    <citation type="submission" date="2022-12" db="EMBL/GenBank/DDBJ databases">
        <title>Polyphasic identification of a Novel Hot-Spring Cyanobacterium Ocullathermofonsia sinensis gen nov. sp. nov. and Genomic Insights on its Adaptations to the Thermal Habitat.</title>
        <authorList>
            <person name="Daroch M."/>
            <person name="Tang J."/>
            <person name="Jiang Y."/>
        </authorList>
    </citation>
    <scope>NUCLEOTIDE SEQUENCE</scope>
    <source>
        <strain evidence="3">PKUAC-SCTA174</strain>
    </source>
</reference>
<evidence type="ECO:0000313" key="4">
    <source>
        <dbReference type="Proteomes" id="UP001163152"/>
    </source>
</evidence>
<feature type="compositionally biased region" description="Low complexity" evidence="1">
    <location>
        <begin position="23"/>
        <end position="38"/>
    </location>
</feature>
<feature type="compositionally biased region" description="Pro residues" evidence="1">
    <location>
        <begin position="39"/>
        <end position="48"/>
    </location>
</feature>
<dbReference type="EMBL" id="CP113797">
    <property type="protein sequence ID" value="WAL59457.1"/>
    <property type="molecule type" value="Genomic_DNA"/>
</dbReference>